<dbReference type="Proteomes" id="UP000527143">
    <property type="component" value="Unassembled WGS sequence"/>
</dbReference>
<organism evidence="1 2">
    <name type="scientific">Sphingomonas xinjiangensis</name>
    <dbReference type="NCBI Taxonomy" id="643568"/>
    <lineage>
        <taxon>Bacteria</taxon>
        <taxon>Pseudomonadati</taxon>
        <taxon>Pseudomonadota</taxon>
        <taxon>Alphaproteobacteria</taxon>
        <taxon>Sphingomonadales</taxon>
        <taxon>Sphingomonadaceae</taxon>
        <taxon>Sphingomonas</taxon>
    </lineage>
</organism>
<reference evidence="1 2" key="1">
    <citation type="submission" date="2020-08" db="EMBL/GenBank/DDBJ databases">
        <title>Genomic Encyclopedia of Type Strains, Phase IV (KMG-IV): sequencing the most valuable type-strain genomes for metagenomic binning, comparative biology and taxonomic classification.</title>
        <authorList>
            <person name="Goeker M."/>
        </authorList>
    </citation>
    <scope>NUCLEOTIDE SEQUENCE [LARGE SCALE GENOMIC DNA]</scope>
    <source>
        <strain evidence="1 2">DSM 26736</strain>
    </source>
</reference>
<proteinExistence type="predicted"/>
<name>A0A840YTF3_9SPHN</name>
<keyword evidence="2" id="KW-1185">Reference proteome</keyword>
<dbReference type="EMBL" id="JACIJF010000030">
    <property type="protein sequence ID" value="MBB5712903.1"/>
    <property type="molecule type" value="Genomic_DNA"/>
</dbReference>
<sequence length="38" mass="3918">MGLSDADIRFLYGTAFGGLNALFGVPLDGWRTIGTASG</sequence>
<comment type="caution">
    <text evidence="1">The sequence shown here is derived from an EMBL/GenBank/DDBJ whole genome shotgun (WGS) entry which is preliminary data.</text>
</comment>
<evidence type="ECO:0000313" key="2">
    <source>
        <dbReference type="Proteomes" id="UP000527143"/>
    </source>
</evidence>
<gene>
    <name evidence="1" type="ORF">FHT02_004165</name>
</gene>
<protein>
    <submittedName>
        <fullName evidence="1">Uncharacterized protein</fullName>
    </submittedName>
</protein>
<evidence type="ECO:0000313" key="1">
    <source>
        <dbReference type="EMBL" id="MBB5712903.1"/>
    </source>
</evidence>
<accession>A0A840YTF3</accession>
<dbReference type="AlphaFoldDB" id="A0A840YTF3"/>